<dbReference type="Pfam" id="PF01825">
    <property type="entry name" value="GPS"/>
    <property type="match status" value="1"/>
</dbReference>
<dbReference type="InParanoid" id="D2VUN4"/>
<dbReference type="CDD" id="cd05819">
    <property type="entry name" value="NHL"/>
    <property type="match status" value="1"/>
</dbReference>
<feature type="signal peptide" evidence="8">
    <location>
        <begin position="1"/>
        <end position="22"/>
    </location>
</feature>
<dbReference type="KEGG" id="ngr:NAEGRDRAFT_72726"/>
<dbReference type="PROSITE" id="PS50132">
    <property type="entry name" value="RGS"/>
    <property type="match status" value="1"/>
</dbReference>
<dbReference type="InterPro" id="IPR036305">
    <property type="entry name" value="RGS_sf"/>
</dbReference>
<name>D2VUN4_NAEGR</name>
<dbReference type="Proteomes" id="UP000006671">
    <property type="component" value="Unassembled WGS sequence"/>
</dbReference>
<evidence type="ECO:0000256" key="5">
    <source>
        <dbReference type="ARBA" id="ARBA00023136"/>
    </source>
</evidence>
<evidence type="ECO:0000256" key="6">
    <source>
        <dbReference type="ARBA" id="ARBA00023157"/>
    </source>
</evidence>
<dbReference type="InterPro" id="IPR000742">
    <property type="entry name" value="EGF"/>
</dbReference>
<sequence length="1610" mass="177527">MSRYTPLFLLVLVLVLTSVIVADFAPAPGPSPTPIPLPPELIDVNTTIIDTTVVTSADLFPVDTSLLKSPTSVLVKDANTIIVVDSGSHRLLFFSDNGAPAYVLAGAGYSGNATIDLGGSAFGPTSPLNSPSSVVFMDSDTVLFTDTNNDFIKKLVLSSGILQNYVGSGNRSAEYAPPYDKAHINLIEPKGLALYSSILYVTSNDKIFRVGTDGFVNEIEIDLGIQQGGLQKPTSLAMSSSDILYICDSETNLIKRYNVSSKLLETVVGSGENPFTSENDALDPLSHNLNNPQGIALSPDGKMLYIADTDSGKIKVFNIEKNTIRTILAESKYGISVSKPVGLYVHSNGTLYFTDTNTLQIGRLNLMNCDTNSSDPQCLISYCYGKLSNDSSVCSGRGNCAKTDTCSCRVGFVGNQCQFNSSFLINAINSNYDVEIGKSQVLQINVSETITNGINFIWNCEKCAMPIDNNFSSLLFNASSLGTFIVTVRVNHIQEGAIIRTSNSVNFTVTVIPPIGVDNSTFNSTYANNSSFDSTSNVTDIIKAISLSQNQMIDSVLTGFNIDTKRFLALINQNECNSCSTIISISWKLVYEERIYSSSDQITTRGTANKNSNFTSISLNPFVNVKGLVKLEGSTNFATLSFTITGAIQNTMVINHTIPVASSIIRKSSNSNLNISPNRGVGLYTLFSIQENESDWKIFSADQSPLSFAIGIVYNNQTLRLTEFVPMGQQLLTYLPFTKNMEQNKPTDLVVFAKDNLSNVQSVLVQSVVTMLRFYSTPSEAMSLMKTDSRIAKVVPYDSSFTGSSDEYDQLLLMAMQNFTISAENPTVGLGSLYSMSEKNLTTSVSNLIIQNLDSYLGNSVNSYKTQKSQQGFVSSKISDEDTKTILSTSSNLVQKGLDSRLATKLSSLLVISSIPTLLTSSDTLLPSTIITSANINITYSSFSKDSASTSTVTNRFDSILFEADSILAQYSSFSTEVGLSVVSFNGIVYPETNATFAANAKDFTMHRNGNSMNLKSLVKPFSISFNSNTPISSSNNSRIICKYWNETMSKWDTDGCTLKSLNSATGEIVCSCTHTTLFSAFIEQVPVGITFEPYVDQFIGVHGTQIALGSVYLICAVAVLIGLALNANKQPVKSRFTTPFLGMAALITQSSLLLIVQRSVLISSTQSNDANSYLASSILANIITIIVNTITLCAIMTYLYQVMRFEFLKYFYNELSLMNDKVTASRFLHFIKHLISAKFYSIMLITFAFINLAYWTLWVILVRTNVITGPEYTQIVSISYTVAILFIGFAVCCIFSVDLIMTWYQRNLNKNETTNRSKESQKMKAQNILGKVFNFLFSWFVEADSPLFFRAEMILFVISFIFLVIVQALGMASLNYRLLLTGYTETKLAPLAIVRTVVTYDSVSIIFEVLHIVTYMLVYGGYSLLVLLAQRMKVWNGEKNEQEKVEINQYLENPIFLKIFDSFCRKEFSLENLQLYLHLTKNSNIIEKGLAEIIEFINNIYDDYVKSGSIREVNIPSDCRKSFASMVAKLKNANNLELVDEKQSVSKTKKNSLPANLSDMVVDNIKSLTDQILINLSDTFSRFFYTQEFEEYSTSSNSREELLKQSNLM</sequence>
<feature type="chain" id="PRO_5003037876" evidence="8">
    <location>
        <begin position="23"/>
        <end position="1610"/>
    </location>
</feature>
<evidence type="ECO:0000259" key="10">
    <source>
        <dbReference type="PROSITE" id="PS50221"/>
    </source>
</evidence>
<evidence type="ECO:0000313" key="11">
    <source>
        <dbReference type="EMBL" id="EFC39539.1"/>
    </source>
</evidence>
<feature type="domain" description="GAIN-B" evidence="10">
    <location>
        <begin position="927"/>
        <end position="1089"/>
    </location>
</feature>
<keyword evidence="4 7" id="KW-1133">Transmembrane helix</keyword>
<dbReference type="EMBL" id="GG738899">
    <property type="protein sequence ID" value="EFC39539.1"/>
    <property type="molecule type" value="Genomic_DNA"/>
</dbReference>
<dbReference type="VEuPathDB" id="AmoebaDB:NAEGRDRAFT_72726"/>
<evidence type="ECO:0000259" key="9">
    <source>
        <dbReference type="PROSITE" id="PS50132"/>
    </source>
</evidence>
<dbReference type="PANTHER" id="PTHR46388:SF2">
    <property type="entry name" value="NHL REPEAT-CONTAINING PROTEIN 2"/>
    <property type="match status" value="1"/>
</dbReference>
<protein>
    <submittedName>
        <fullName evidence="11">Predicted protein</fullName>
    </submittedName>
</protein>
<keyword evidence="2" id="KW-1003">Cell membrane</keyword>
<feature type="transmembrane region" description="Helical" evidence="7">
    <location>
        <begin position="1240"/>
        <end position="1261"/>
    </location>
</feature>
<dbReference type="InterPro" id="IPR057244">
    <property type="entry name" value="GAIN_B"/>
</dbReference>
<dbReference type="InterPro" id="IPR044926">
    <property type="entry name" value="RGS_subdomain_2"/>
</dbReference>
<dbReference type="InterPro" id="IPR000203">
    <property type="entry name" value="GPS"/>
</dbReference>
<evidence type="ECO:0000256" key="2">
    <source>
        <dbReference type="ARBA" id="ARBA00022475"/>
    </source>
</evidence>
<dbReference type="SUPFAM" id="SSF63825">
    <property type="entry name" value="YWTD domain"/>
    <property type="match status" value="1"/>
</dbReference>
<keyword evidence="5 7" id="KW-0472">Membrane</keyword>
<feature type="transmembrane region" description="Helical" evidence="7">
    <location>
        <begin position="1354"/>
        <end position="1377"/>
    </location>
</feature>
<evidence type="ECO:0000256" key="7">
    <source>
        <dbReference type="SAM" id="Phobius"/>
    </source>
</evidence>
<keyword evidence="12" id="KW-1185">Reference proteome</keyword>
<evidence type="ECO:0000313" key="12">
    <source>
        <dbReference type="Proteomes" id="UP000006671"/>
    </source>
</evidence>
<comment type="subcellular location">
    <subcellularLocation>
        <location evidence="1">Cell membrane</location>
    </subcellularLocation>
</comment>
<evidence type="ECO:0000256" key="3">
    <source>
        <dbReference type="ARBA" id="ARBA00022692"/>
    </source>
</evidence>
<dbReference type="PROSITE" id="PS01186">
    <property type="entry name" value="EGF_2"/>
    <property type="match status" value="1"/>
</dbReference>
<dbReference type="Gene3D" id="1.10.167.10">
    <property type="entry name" value="Regulator of G-protein Signalling 4, domain 2"/>
    <property type="match status" value="1"/>
</dbReference>
<dbReference type="Gene3D" id="2.120.10.30">
    <property type="entry name" value="TolB, C-terminal domain"/>
    <property type="match status" value="1"/>
</dbReference>
<dbReference type="SMART" id="SM00303">
    <property type="entry name" value="GPS"/>
    <property type="match status" value="1"/>
</dbReference>
<dbReference type="OrthoDB" id="196547at2759"/>
<feature type="transmembrane region" description="Helical" evidence="7">
    <location>
        <begin position="1107"/>
        <end position="1129"/>
    </location>
</feature>
<dbReference type="Gene3D" id="2.40.10.500">
    <property type="match status" value="1"/>
</dbReference>
<dbReference type="RefSeq" id="XP_002672283.1">
    <property type="nucleotide sequence ID" value="XM_002672237.1"/>
</dbReference>
<dbReference type="PANTHER" id="PTHR46388">
    <property type="entry name" value="NHL REPEAT-CONTAINING PROTEIN 2"/>
    <property type="match status" value="1"/>
</dbReference>
<dbReference type="GeneID" id="8850911"/>
<evidence type="ECO:0000256" key="8">
    <source>
        <dbReference type="SAM" id="SignalP"/>
    </source>
</evidence>
<evidence type="ECO:0000256" key="4">
    <source>
        <dbReference type="ARBA" id="ARBA00022989"/>
    </source>
</evidence>
<dbReference type="GO" id="GO:0005886">
    <property type="term" value="C:plasma membrane"/>
    <property type="evidence" value="ECO:0007669"/>
    <property type="project" value="UniProtKB-SubCell"/>
</dbReference>
<feature type="transmembrane region" description="Helical" evidence="7">
    <location>
        <begin position="1281"/>
        <end position="1305"/>
    </location>
</feature>
<dbReference type="InterPro" id="IPR011042">
    <property type="entry name" value="6-blade_b-propeller_TolB-like"/>
</dbReference>
<feature type="domain" description="RGS" evidence="9">
    <location>
        <begin position="1447"/>
        <end position="1542"/>
    </location>
</feature>
<dbReference type="InterPro" id="IPR016137">
    <property type="entry name" value="RGS"/>
</dbReference>
<keyword evidence="3 7" id="KW-0812">Transmembrane</keyword>
<feature type="transmembrane region" description="Helical" evidence="7">
    <location>
        <begin position="1174"/>
        <end position="1201"/>
    </location>
</feature>
<dbReference type="Pfam" id="PF00615">
    <property type="entry name" value="RGS"/>
    <property type="match status" value="1"/>
</dbReference>
<evidence type="ECO:0000256" key="1">
    <source>
        <dbReference type="ARBA" id="ARBA00004236"/>
    </source>
</evidence>
<keyword evidence="6" id="KW-1015">Disulfide bond</keyword>
<gene>
    <name evidence="11" type="ORF">NAEGRDRAFT_72726</name>
</gene>
<dbReference type="PROSITE" id="PS00022">
    <property type="entry name" value="EGF_1"/>
    <property type="match status" value="1"/>
</dbReference>
<proteinExistence type="predicted"/>
<feature type="transmembrane region" description="Helical" evidence="7">
    <location>
        <begin position="1141"/>
        <end position="1162"/>
    </location>
</feature>
<feature type="transmembrane region" description="Helical" evidence="7">
    <location>
        <begin position="1413"/>
        <end position="1430"/>
    </location>
</feature>
<dbReference type="SUPFAM" id="SSF48097">
    <property type="entry name" value="Regulator of G-protein signaling, RGS"/>
    <property type="match status" value="1"/>
</dbReference>
<keyword evidence="8" id="KW-0732">Signal</keyword>
<reference evidence="11 12" key="1">
    <citation type="journal article" date="2010" name="Cell">
        <title>The genome of Naegleria gruberi illuminates early eukaryotic versatility.</title>
        <authorList>
            <person name="Fritz-Laylin L.K."/>
            <person name="Prochnik S.E."/>
            <person name="Ginger M.L."/>
            <person name="Dacks J.B."/>
            <person name="Carpenter M.L."/>
            <person name="Field M.C."/>
            <person name="Kuo A."/>
            <person name="Paredez A."/>
            <person name="Chapman J."/>
            <person name="Pham J."/>
            <person name="Shu S."/>
            <person name="Neupane R."/>
            <person name="Cipriano M."/>
            <person name="Mancuso J."/>
            <person name="Tu H."/>
            <person name="Salamov A."/>
            <person name="Lindquist E."/>
            <person name="Shapiro H."/>
            <person name="Lucas S."/>
            <person name="Grigoriev I.V."/>
            <person name="Cande W.Z."/>
            <person name="Fulton C."/>
            <person name="Rokhsar D.S."/>
            <person name="Dawson S.C."/>
        </authorList>
    </citation>
    <scope>NUCLEOTIDE SEQUENCE [LARGE SCALE GENOMIC DNA]</scope>
    <source>
        <strain evidence="11 12">NEG-M</strain>
    </source>
</reference>
<organism evidence="12">
    <name type="scientific">Naegleria gruberi</name>
    <name type="common">Amoeba</name>
    <dbReference type="NCBI Taxonomy" id="5762"/>
    <lineage>
        <taxon>Eukaryota</taxon>
        <taxon>Discoba</taxon>
        <taxon>Heterolobosea</taxon>
        <taxon>Tetramitia</taxon>
        <taxon>Eutetramitia</taxon>
        <taxon>Vahlkampfiidae</taxon>
        <taxon>Naegleria</taxon>
    </lineage>
</organism>
<dbReference type="PROSITE" id="PS50221">
    <property type="entry name" value="GAIN_B"/>
    <property type="match status" value="1"/>
</dbReference>
<accession>D2VUN4</accession>